<keyword evidence="3" id="KW-1185">Reference proteome</keyword>
<name>M0D4G8_9EURY</name>
<sequence>MRDGTTESLATLDITVRRDECIGHPQVNRAGSQLGREQESANENF</sequence>
<dbReference type="EMBL" id="AOIU01000004">
    <property type="protein sequence ID" value="ELZ30350.1"/>
    <property type="molecule type" value="Genomic_DNA"/>
</dbReference>
<dbReference type="AlphaFoldDB" id="M0D4G8"/>
<evidence type="ECO:0000313" key="2">
    <source>
        <dbReference type="EMBL" id="ELZ30350.1"/>
    </source>
</evidence>
<dbReference type="Proteomes" id="UP000011626">
    <property type="component" value="Unassembled WGS sequence"/>
</dbReference>
<evidence type="ECO:0000313" key="3">
    <source>
        <dbReference type="Proteomes" id="UP000011626"/>
    </source>
</evidence>
<gene>
    <name evidence="2" type="ORF">C475_01407</name>
</gene>
<protein>
    <submittedName>
        <fullName evidence="2">ATPase RIL</fullName>
    </submittedName>
</protein>
<comment type="caution">
    <text evidence="2">The sequence shown here is derived from an EMBL/GenBank/DDBJ whole genome shotgun (WGS) entry which is preliminary data.</text>
</comment>
<accession>M0D4G8</accession>
<organism evidence="2 3">
    <name type="scientific">Halosimplex carlsbadense 2-9-1</name>
    <dbReference type="NCBI Taxonomy" id="797114"/>
    <lineage>
        <taxon>Archaea</taxon>
        <taxon>Methanobacteriati</taxon>
        <taxon>Methanobacteriota</taxon>
        <taxon>Stenosarchaea group</taxon>
        <taxon>Halobacteria</taxon>
        <taxon>Halobacteriales</taxon>
        <taxon>Haloarculaceae</taxon>
        <taxon>Halosimplex</taxon>
    </lineage>
</organism>
<dbReference type="RefSeq" id="WP_006881935.1">
    <property type="nucleotide sequence ID" value="NZ_AOIU01000004.1"/>
</dbReference>
<feature type="region of interest" description="Disordered" evidence="1">
    <location>
        <begin position="23"/>
        <end position="45"/>
    </location>
</feature>
<reference evidence="2 3" key="1">
    <citation type="journal article" date="2014" name="PLoS Genet.">
        <title>Phylogenetically driven sequencing of extremely halophilic archaea reveals strategies for static and dynamic osmo-response.</title>
        <authorList>
            <person name="Becker E.A."/>
            <person name="Seitzer P.M."/>
            <person name="Tritt A."/>
            <person name="Larsen D."/>
            <person name="Krusor M."/>
            <person name="Yao A.I."/>
            <person name="Wu D."/>
            <person name="Madern D."/>
            <person name="Eisen J.A."/>
            <person name="Darling A.E."/>
            <person name="Facciotti M.T."/>
        </authorList>
    </citation>
    <scope>NUCLEOTIDE SEQUENCE [LARGE SCALE GENOMIC DNA]</scope>
    <source>
        <strain evidence="2 3">2-9-1</strain>
    </source>
</reference>
<dbReference type="STRING" id="797114.C475_01407"/>
<proteinExistence type="predicted"/>
<evidence type="ECO:0000256" key="1">
    <source>
        <dbReference type="SAM" id="MobiDB-lite"/>
    </source>
</evidence>